<dbReference type="GO" id="GO:0016757">
    <property type="term" value="F:glycosyltransferase activity"/>
    <property type="evidence" value="ECO:0007669"/>
    <property type="project" value="InterPro"/>
</dbReference>
<feature type="non-terminal residue" evidence="2">
    <location>
        <position position="1"/>
    </location>
</feature>
<dbReference type="Gene3D" id="3.40.50.2000">
    <property type="entry name" value="Glycogen Phosphorylase B"/>
    <property type="match status" value="1"/>
</dbReference>
<dbReference type="PANTHER" id="PTHR45947">
    <property type="entry name" value="SULFOQUINOVOSYL TRANSFERASE SQD2"/>
    <property type="match status" value="1"/>
</dbReference>
<dbReference type="EMBL" id="UINC01001446">
    <property type="protein sequence ID" value="SUZ80895.1"/>
    <property type="molecule type" value="Genomic_DNA"/>
</dbReference>
<protein>
    <recommendedName>
        <fullName evidence="1">Glycosyl transferase family 1 domain-containing protein</fullName>
    </recommendedName>
</protein>
<name>A0A381QND7_9ZZZZ</name>
<dbReference type="InterPro" id="IPR050194">
    <property type="entry name" value="Glycosyltransferase_grp1"/>
</dbReference>
<accession>A0A381QND7</accession>
<dbReference type="AlphaFoldDB" id="A0A381QND7"/>
<proteinExistence type="predicted"/>
<evidence type="ECO:0000313" key="2">
    <source>
        <dbReference type="EMBL" id="SUZ80895.1"/>
    </source>
</evidence>
<dbReference type="Pfam" id="PF00534">
    <property type="entry name" value="Glycos_transf_1"/>
    <property type="match status" value="1"/>
</dbReference>
<gene>
    <name evidence="2" type="ORF">METZ01_LOCUS33749</name>
</gene>
<feature type="non-terminal residue" evidence="2">
    <location>
        <position position="354"/>
    </location>
</feature>
<dbReference type="InterPro" id="IPR001296">
    <property type="entry name" value="Glyco_trans_1"/>
</dbReference>
<dbReference type="PANTHER" id="PTHR45947:SF3">
    <property type="entry name" value="SULFOQUINOVOSYL TRANSFERASE SQD2"/>
    <property type="match status" value="1"/>
</dbReference>
<organism evidence="2">
    <name type="scientific">marine metagenome</name>
    <dbReference type="NCBI Taxonomy" id="408172"/>
    <lineage>
        <taxon>unclassified sequences</taxon>
        <taxon>metagenomes</taxon>
        <taxon>ecological metagenomes</taxon>
    </lineage>
</organism>
<feature type="domain" description="Glycosyl transferase family 1" evidence="1">
    <location>
        <begin position="232"/>
        <end position="352"/>
    </location>
</feature>
<dbReference type="SUPFAM" id="SSF53756">
    <property type="entry name" value="UDP-Glycosyltransferase/glycogen phosphorylase"/>
    <property type="match status" value="1"/>
</dbReference>
<reference evidence="2" key="1">
    <citation type="submission" date="2018-05" db="EMBL/GenBank/DDBJ databases">
        <authorList>
            <person name="Lanie J.A."/>
            <person name="Ng W.-L."/>
            <person name="Kazmierczak K.M."/>
            <person name="Andrzejewski T.M."/>
            <person name="Davidsen T.M."/>
            <person name="Wayne K.J."/>
            <person name="Tettelin H."/>
            <person name="Glass J.I."/>
            <person name="Rusch D."/>
            <person name="Podicherti R."/>
            <person name="Tsui H.-C.T."/>
            <person name="Winkler M.E."/>
        </authorList>
    </citation>
    <scope>NUCLEOTIDE SEQUENCE</scope>
</reference>
<evidence type="ECO:0000259" key="1">
    <source>
        <dbReference type="Pfam" id="PF00534"/>
    </source>
</evidence>
<sequence length="354" mass="37909">MSEAADKPVLLVAKGTFGAMGGGERDLMRVLPALNRLFSVRMATIHPVPELSEICMREGIPLIHPDQSWDLPTDSLSTVLDAGRSTASKAWSSCDGLAEAFSEADAVHLVSGDGSLPLLDHAPTELRIHLHLLEPHRGLYEDTLHRLVDGSPKRNLALTEALLSRARRRDQAMMRSLTERPGSMVSSNSSFSAQRTKEAYGIDAGVLWPCVDTSEFPADTSDDAGNPYIGTDGSYVVSIGRASWAKGTWETVSMLRGTGLSLAHVGGGDEDSVEMLRSHAEANGVGLWVAPRLPSPELVSLMREARAIVSMAHSESFGLTPIEAFAVGTPALFVDEGGFTDTIVDGVNGRLLPR</sequence>